<evidence type="ECO:0000256" key="7">
    <source>
        <dbReference type="SAM" id="MobiDB-lite"/>
    </source>
</evidence>
<reference evidence="10 13" key="1">
    <citation type="journal article" date="2011" name="J. Bacteriol.">
        <title>Genome sequence of Halobiforma lacisalsi AJ5, an extremely halophilic archaeon which harbors a bop gene.</title>
        <authorList>
            <person name="Jiang X."/>
            <person name="Wang S."/>
            <person name="Cheng H."/>
            <person name="Huo Y."/>
            <person name="Zhang X."/>
            <person name="Zhu X."/>
            <person name="Han X."/>
            <person name="Ni P."/>
            <person name="Wu M."/>
        </authorList>
    </citation>
    <scope>NUCLEOTIDE SEQUENCE [LARGE SCALE GENOMIC DNA]</scope>
    <source>
        <strain evidence="10 13">AJ5</strain>
    </source>
</reference>
<protein>
    <submittedName>
        <fullName evidence="10">Cox-type terminal oxidase subunit III</fullName>
    </submittedName>
    <submittedName>
        <fullName evidence="11">Cytochrome c oxidase subunit III</fullName>
    </submittedName>
</protein>
<organism evidence="11 12">
    <name type="scientific">Natronobacterium lacisalsi AJ5</name>
    <dbReference type="NCBI Taxonomy" id="358396"/>
    <lineage>
        <taxon>Archaea</taxon>
        <taxon>Methanobacteriati</taxon>
        <taxon>Methanobacteriota</taxon>
        <taxon>Stenosarchaea group</taxon>
        <taxon>Halobacteria</taxon>
        <taxon>Halobacteriales</taxon>
        <taxon>Natrialbaceae</taxon>
        <taxon>Natronobacterium</taxon>
    </lineage>
</organism>
<dbReference type="GO" id="GO:0019646">
    <property type="term" value="P:aerobic electron transport chain"/>
    <property type="evidence" value="ECO:0007669"/>
    <property type="project" value="InterPro"/>
</dbReference>
<dbReference type="Proteomes" id="UP000011555">
    <property type="component" value="Unassembled WGS sequence"/>
</dbReference>
<name>M0LI58_NATLA</name>
<dbReference type="PATRIC" id="fig|358396.7.peg.2924"/>
<dbReference type="GO" id="GO:0004129">
    <property type="term" value="F:cytochrome-c oxidase activity"/>
    <property type="evidence" value="ECO:0007669"/>
    <property type="project" value="InterPro"/>
</dbReference>
<feature type="transmembrane region" description="Helical" evidence="8">
    <location>
        <begin position="235"/>
        <end position="259"/>
    </location>
</feature>
<dbReference type="EMBL" id="AOLZ01000044">
    <property type="protein sequence ID" value="EMA31680.1"/>
    <property type="molecule type" value="Genomic_DNA"/>
</dbReference>
<keyword evidence="3" id="KW-1003">Cell membrane</keyword>
<evidence type="ECO:0000313" key="12">
    <source>
        <dbReference type="Proteomes" id="UP000011555"/>
    </source>
</evidence>
<sequence>MGSAVDAEGEPNAQGDREHGHGDGHDGDGGHDPPAPEDWPRGFGEASWWPLVTAVGIAGLYFGVALVLLARGDDPLVGRRLPPVVLVGGTALFLAGLYGWTYHGFVRSYWERAEPAVGEAIDLRWGMVLFLATDVMTFSAGFVYYFFVRTGSWPPGELPPLLSSLVLVNTAVLIASSVTLHIAHEGIRDGHRRRFLALLGLTVLLGLVFVGGQLLEYYELLVVEGTGVTDVFGSAFFALTGLHGLHVGLGVALLSIVFVRALAGQFSTERHTAVSTVSMYWHFVDLVWVILVATLYVGSVA</sequence>
<evidence type="ECO:0000256" key="2">
    <source>
        <dbReference type="ARBA" id="ARBA00010581"/>
    </source>
</evidence>
<dbReference type="EMBL" id="CP019285">
    <property type="protein sequence ID" value="APW99554.1"/>
    <property type="molecule type" value="Genomic_DNA"/>
</dbReference>
<dbReference type="GeneID" id="30923066"/>
<dbReference type="InterPro" id="IPR000298">
    <property type="entry name" value="Cyt_c_oxidase-like_su3"/>
</dbReference>
<dbReference type="CDD" id="cd00386">
    <property type="entry name" value="Heme_Cu_Oxidase_III_like"/>
    <property type="match status" value="1"/>
</dbReference>
<reference evidence="11 12" key="2">
    <citation type="journal article" date="2014" name="PLoS Genet.">
        <title>Phylogenetically driven sequencing of extremely halophilic archaea reveals strategies for static and dynamic osmo-response.</title>
        <authorList>
            <person name="Becker E.A."/>
            <person name="Seitzer P.M."/>
            <person name="Tritt A."/>
            <person name="Larsen D."/>
            <person name="Krusor M."/>
            <person name="Yao A.I."/>
            <person name="Wu D."/>
            <person name="Madern D."/>
            <person name="Eisen J.A."/>
            <person name="Darling A.E."/>
            <person name="Facciotti M.T."/>
        </authorList>
    </citation>
    <scope>NUCLEOTIDE SEQUENCE [LARGE SCALE GENOMIC DNA]</scope>
    <source>
        <strain evidence="11 12">AJ5</strain>
    </source>
</reference>
<evidence type="ECO:0000313" key="11">
    <source>
        <dbReference type="EMBL" id="EMA31680.1"/>
    </source>
</evidence>
<dbReference type="PANTHER" id="PTHR11403:SF2">
    <property type="entry name" value="CYTOCHROME BO(3) UBIQUINOL OXIDASE SUBUNIT 3"/>
    <property type="match status" value="1"/>
</dbReference>
<feature type="region of interest" description="Disordered" evidence="7">
    <location>
        <begin position="1"/>
        <end position="39"/>
    </location>
</feature>
<dbReference type="GO" id="GO:0005886">
    <property type="term" value="C:plasma membrane"/>
    <property type="evidence" value="ECO:0007669"/>
    <property type="project" value="UniProtKB-SubCell"/>
</dbReference>
<dbReference type="FunFam" id="1.20.120.80:FF:000001">
    <property type="entry name" value="Cytochrome (Ubi)quinol oxidase subunit III"/>
    <property type="match status" value="1"/>
</dbReference>
<feature type="compositionally biased region" description="Basic and acidic residues" evidence="7">
    <location>
        <begin position="15"/>
        <end position="31"/>
    </location>
</feature>
<dbReference type="InterPro" id="IPR013833">
    <property type="entry name" value="Cyt_c_oxidase_su3_a-hlx"/>
</dbReference>
<proteinExistence type="inferred from homology"/>
<dbReference type="Gene3D" id="1.20.120.80">
    <property type="entry name" value="Cytochrome c oxidase, subunit III, four-helix bundle"/>
    <property type="match status" value="1"/>
</dbReference>
<dbReference type="InterPro" id="IPR024791">
    <property type="entry name" value="Cyt_c/ubiquinol_Oxase_su3"/>
</dbReference>
<dbReference type="KEGG" id="hlc:CHINAEXTREME18040"/>
<comment type="subcellular location">
    <subcellularLocation>
        <location evidence="1">Cell membrane</location>
        <topology evidence="1">Multi-pass membrane protein</topology>
    </subcellularLocation>
</comment>
<feature type="transmembrane region" description="Helical" evidence="8">
    <location>
        <begin position="280"/>
        <end position="298"/>
    </location>
</feature>
<feature type="transmembrane region" description="Helical" evidence="8">
    <location>
        <begin position="160"/>
        <end position="183"/>
    </location>
</feature>
<feature type="transmembrane region" description="Helical" evidence="8">
    <location>
        <begin position="48"/>
        <end position="69"/>
    </location>
</feature>
<evidence type="ECO:0000256" key="4">
    <source>
        <dbReference type="ARBA" id="ARBA00022692"/>
    </source>
</evidence>
<dbReference type="STRING" id="358396.CHINAEXTREME_18040"/>
<keyword evidence="4 8" id="KW-0812">Transmembrane</keyword>
<evidence type="ECO:0000313" key="10">
    <source>
        <dbReference type="EMBL" id="APW99554.1"/>
    </source>
</evidence>
<dbReference type="PANTHER" id="PTHR11403">
    <property type="entry name" value="CYTOCHROME C OXIDASE SUBUNIT III"/>
    <property type="match status" value="1"/>
</dbReference>
<dbReference type="eggNOG" id="arCOG04650">
    <property type="taxonomic scope" value="Archaea"/>
</dbReference>
<evidence type="ECO:0000256" key="1">
    <source>
        <dbReference type="ARBA" id="ARBA00004651"/>
    </source>
</evidence>
<evidence type="ECO:0000259" key="9">
    <source>
        <dbReference type="PROSITE" id="PS50253"/>
    </source>
</evidence>
<dbReference type="AlphaFoldDB" id="M0LI58"/>
<dbReference type="RefSeq" id="WP_007142589.1">
    <property type="nucleotide sequence ID" value="NZ_AOLZ01000044.1"/>
</dbReference>
<dbReference type="Pfam" id="PF00510">
    <property type="entry name" value="COX3"/>
    <property type="match status" value="1"/>
</dbReference>
<evidence type="ECO:0000256" key="8">
    <source>
        <dbReference type="SAM" id="Phobius"/>
    </source>
</evidence>
<evidence type="ECO:0000256" key="5">
    <source>
        <dbReference type="ARBA" id="ARBA00022989"/>
    </source>
</evidence>
<evidence type="ECO:0000256" key="6">
    <source>
        <dbReference type="ARBA" id="ARBA00023136"/>
    </source>
</evidence>
<evidence type="ECO:0000256" key="3">
    <source>
        <dbReference type="ARBA" id="ARBA00022475"/>
    </source>
</evidence>
<comment type="similarity">
    <text evidence="2">Belongs to the cytochrome c oxidase subunit 3 family.</text>
</comment>
<dbReference type="Proteomes" id="UP000186547">
    <property type="component" value="Chromosome"/>
</dbReference>
<keyword evidence="12" id="KW-1185">Reference proteome</keyword>
<keyword evidence="5 8" id="KW-1133">Transmembrane helix</keyword>
<accession>M0LI58</accession>
<dbReference type="InterPro" id="IPR035973">
    <property type="entry name" value="Cyt_c_oxidase_su3-like_sf"/>
</dbReference>
<evidence type="ECO:0000313" key="13">
    <source>
        <dbReference type="Proteomes" id="UP000186547"/>
    </source>
</evidence>
<dbReference type="PROSITE" id="PS50253">
    <property type="entry name" value="COX3"/>
    <property type="match status" value="1"/>
</dbReference>
<keyword evidence="6 8" id="KW-0472">Membrane</keyword>
<feature type="transmembrane region" description="Helical" evidence="8">
    <location>
        <begin position="81"/>
        <end position="102"/>
    </location>
</feature>
<dbReference type="SUPFAM" id="SSF81452">
    <property type="entry name" value="Cytochrome c oxidase subunit III-like"/>
    <property type="match status" value="1"/>
</dbReference>
<reference evidence="10" key="3">
    <citation type="submission" date="2017-01" db="EMBL/GenBank/DDBJ databases">
        <authorList>
            <person name="Mah S.A."/>
            <person name="Swanson W.J."/>
            <person name="Moy G.W."/>
            <person name="Vacquier V.D."/>
        </authorList>
    </citation>
    <scope>NUCLEOTIDE SEQUENCE</scope>
    <source>
        <strain evidence="10">AJ5</strain>
    </source>
</reference>
<feature type="domain" description="Heme-copper oxidase subunit III family profile" evidence="9">
    <location>
        <begin position="37"/>
        <end position="300"/>
    </location>
</feature>
<gene>
    <name evidence="11" type="ORF">C445_14397</name>
    <name evidence="10" type="ORF">CHINAEXTREME_18040</name>
</gene>
<feature type="transmembrane region" description="Helical" evidence="8">
    <location>
        <begin position="195"/>
        <end position="215"/>
    </location>
</feature>
<feature type="transmembrane region" description="Helical" evidence="8">
    <location>
        <begin position="123"/>
        <end position="148"/>
    </location>
</feature>